<dbReference type="KEGG" id="pfer:IRI77_04855"/>
<keyword evidence="2" id="KW-1185">Reference proteome</keyword>
<gene>
    <name evidence="1" type="ORF">IRI77_04855</name>
</gene>
<dbReference type="RefSeq" id="WP_194450952.1">
    <property type="nucleotide sequence ID" value="NZ_CP063849.1"/>
</dbReference>
<evidence type="ECO:0000313" key="1">
    <source>
        <dbReference type="EMBL" id="QOY89290.1"/>
    </source>
</evidence>
<dbReference type="Proteomes" id="UP000593892">
    <property type="component" value="Chromosome"/>
</dbReference>
<reference evidence="1 2" key="1">
    <citation type="submission" date="2020-10" db="EMBL/GenBank/DDBJ databases">
        <title>Complete genome sequence of Paludibaculum fermentans P105T, a facultatively anaerobic acidobacterium capable of dissimilatory Fe(III) reduction.</title>
        <authorList>
            <person name="Dedysh S.N."/>
            <person name="Beletsky A.V."/>
            <person name="Kulichevskaya I.S."/>
            <person name="Mardanov A.V."/>
            <person name="Ravin N.V."/>
        </authorList>
    </citation>
    <scope>NUCLEOTIDE SEQUENCE [LARGE SCALE GENOMIC DNA]</scope>
    <source>
        <strain evidence="1 2">P105</strain>
    </source>
</reference>
<dbReference type="EMBL" id="CP063849">
    <property type="protein sequence ID" value="QOY89290.1"/>
    <property type="molecule type" value="Genomic_DNA"/>
</dbReference>
<protein>
    <submittedName>
        <fullName evidence="1">Uncharacterized protein</fullName>
    </submittedName>
</protein>
<accession>A0A7S7SMQ7</accession>
<proteinExistence type="predicted"/>
<organism evidence="1 2">
    <name type="scientific">Paludibaculum fermentans</name>
    <dbReference type="NCBI Taxonomy" id="1473598"/>
    <lineage>
        <taxon>Bacteria</taxon>
        <taxon>Pseudomonadati</taxon>
        <taxon>Acidobacteriota</taxon>
        <taxon>Terriglobia</taxon>
        <taxon>Bryobacterales</taxon>
        <taxon>Bryobacteraceae</taxon>
        <taxon>Paludibaculum</taxon>
    </lineage>
</organism>
<evidence type="ECO:0000313" key="2">
    <source>
        <dbReference type="Proteomes" id="UP000593892"/>
    </source>
</evidence>
<sequence>MPPSRKNASAAAAPTTPVDTHSTILDAIRILLDASAKTTSDPAGARASVGAALRLLVPIVAPESQGPDDGGGTRLPGR</sequence>
<dbReference type="AlphaFoldDB" id="A0A7S7SMQ7"/>
<name>A0A7S7SMQ7_PALFE</name>